<keyword evidence="2 3" id="KW-0378">Hydrolase</keyword>
<dbReference type="InterPro" id="IPR029069">
    <property type="entry name" value="HotDog_dom_sf"/>
</dbReference>
<organism evidence="3 4">
    <name type="scientific">Planifilum fulgidum</name>
    <dbReference type="NCBI Taxonomy" id="201973"/>
    <lineage>
        <taxon>Bacteria</taxon>
        <taxon>Bacillati</taxon>
        <taxon>Bacillota</taxon>
        <taxon>Bacilli</taxon>
        <taxon>Bacillales</taxon>
        <taxon>Thermoactinomycetaceae</taxon>
        <taxon>Planifilum</taxon>
    </lineage>
</organism>
<dbReference type="RefSeq" id="WP_245752123.1">
    <property type="nucleotide sequence ID" value="NZ_FOOK01000008.1"/>
</dbReference>
<dbReference type="PANTHER" id="PTHR31793:SF27">
    <property type="entry name" value="NOVEL THIOESTERASE SUPERFAMILY DOMAIN AND SAPOSIN A-TYPE DOMAIN CONTAINING PROTEIN (0610012H03RIK)"/>
    <property type="match status" value="1"/>
</dbReference>
<dbReference type="Pfam" id="PF13279">
    <property type="entry name" value="4HBT_2"/>
    <property type="match status" value="1"/>
</dbReference>
<reference evidence="3 4" key="1">
    <citation type="submission" date="2016-10" db="EMBL/GenBank/DDBJ databases">
        <authorList>
            <person name="de Groot N.N."/>
        </authorList>
    </citation>
    <scope>NUCLEOTIDE SEQUENCE [LARGE SCALE GENOMIC DNA]</scope>
    <source>
        <strain evidence="3 4">DSM 44945</strain>
    </source>
</reference>
<evidence type="ECO:0000313" key="3">
    <source>
        <dbReference type="EMBL" id="SFF91498.1"/>
    </source>
</evidence>
<dbReference type="GO" id="GO:0047617">
    <property type="term" value="F:fatty acyl-CoA hydrolase activity"/>
    <property type="evidence" value="ECO:0007669"/>
    <property type="project" value="TreeGrafter"/>
</dbReference>
<proteinExistence type="inferred from homology"/>
<dbReference type="SUPFAM" id="SSF54637">
    <property type="entry name" value="Thioesterase/thiol ester dehydrase-isomerase"/>
    <property type="match status" value="1"/>
</dbReference>
<dbReference type="CDD" id="cd00586">
    <property type="entry name" value="4HBT"/>
    <property type="match status" value="1"/>
</dbReference>
<evidence type="ECO:0000313" key="4">
    <source>
        <dbReference type="Proteomes" id="UP000198661"/>
    </source>
</evidence>
<evidence type="ECO:0000256" key="2">
    <source>
        <dbReference type="ARBA" id="ARBA00022801"/>
    </source>
</evidence>
<dbReference type="InterPro" id="IPR006684">
    <property type="entry name" value="YbgC/YbaW"/>
</dbReference>
<dbReference type="PIRSF" id="PIRSF003230">
    <property type="entry name" value="YbgC"/>
    <property type="match status" value="1"/>
</dbReference>
<sequence length="136" mass="15744">MPLVTTLQVRFNECDALGHVNNAVYYTYMETARTELFRMLDPDLDINNWKLIVASTSCEYKAQASFAQWLRITTEIERIGNSSFTVLHRITDRDSGKLIAVGRAVLVHFDYREQRSRPLTPEMRRTLETLLTSAEE</sequence>
<comment type="similarity">
    <text evidence="1">Belongs to the 4-hydroxybenzoyl-CoA thioesterase family.</text>
</comment>
<dbReference type="EMBL" id="FOOK01000008">
    <property type="protein sequence ID" value="SFF91498.1"/>
    <property type="molecule type" value="Genomic_DNA"/>
</dbReference>
<dbReference type="InterPro" id="IPR050563">
    <property type="entry name" value="4-hydroxybenzoyl-CoA_TE"/>
</dbReference>
<protein>
    <submittedName>
        <fullName evidence="3">Acyl-CoA thioester hydrolase</fullName>
    </submittedName>
</protein>
<dbReference type="AlphaFoldDB" id="A0A1I2MKB1"/>
<gene>
    <name evidence="3" type="ORF">SAMN04488025_108103</name>
</gene>
<dbReference type="PANTHER" id="PTHR31793">
    <property type="entry name" value="4-HYDROXYBENZOYL-COA THIOESTERASE FAMILY MEMBER"/>
    <property type="match status" value="1"/>
</dbReference>
<name>A0A1I2MKB1_9BACL</name>
<dbReference type="Gene3D" id="3.10.129.10">
    <property type="entry name" value="Hotdog Thioesterase"/>
    <property type="match status" value="1"/>
</dbReference>
<keyword evidence="4" id="KW-1185">Reference proteome</keyword>
<accession>A0A1I2MKB1</accession>
<evidence type="ECO:0000256" key="1">
    <source>
        <dbReference type="ARBA" id="ARBA00005953"/>
    </source>
</evidence>
<dbReference type="STRING" id="201973.SAMN04488025_108103"/>
<dbReference type="Proteomes" id="UP000198661">
    <property type="component" value="Unassembled WGS sequence"/>
</dbReference>